<dbReference type="VEuPathDB" id="VectorBase:BGLAX_043410"/>
<dbReference type="KEGG" id="bgt:106061470"/>
<evidence type="ECO:0000256" key="4">
    <source>
        <dbReference type="ARBA" id="ARBA00022801"/>
    </source>
</evidence>
<dbReference type="Proteomes" id="UP000076420">
    <property type="component" value="Unassembled WGS sequence"/>
</dbReference>
<name>A0A2C9JNQ9_BIOGL</name>
<dbReference type="AlphaFoldDB" id="A0A2C9JNQ9"/>
<sequence>MATTVSISKKTFRTITNGQWSGTGVQGYVVGDVDKNPSESFSISCVWQSKIIESSDLKEDVESCLSHFPGGKNVVGFVFLPSERSVKNLIDNDQAGIDREFEEAFDTYSVWLEPLCLAQVVILCLFRHSPSDREWQTMFFVMNEESVTKVDCSFSEEVKPVIKMRVRAGIDITVSTESNTDDQLKSALDYELIRLQNQCGNFVFAFEDNTVILERPGSFVGSQLGWKSCRDIVKYYNEKEGRPSGTKKKNAAQPQFIIPVSMLHLITIEPKTTLQYAPIIQHHIGTFQSTSLSLPIDVLAEVSEKTSFTELFSVLSRAVYRQITALFNCLSLYTQVPYDNECLKNGWGEVFLKPSEHKLHTPEVFHFKPHCVDTSITLVYPKGTTEKELERERLILHNHLCLPLDQPLLRRGSAGLFLKQTAPGGYLLNTHIGLNDPPVKSATVALVEGYYSYHHYMQDRFDDDKWGCAYRSLQTICSWFKYQGYTERDIPTHREIQQALYDIGDKEQKFVGSRQWIGSFEVSYVLDHLLGVTSKFLTVGSGAELSTTGQDLINHFQTQGTPIMIGGGVLAHTILGVAYSEVTGDISFLILDPHYTGGEDIKIIQDKGWCGWKDMSFWNKTAHYNLCLPQKPTLV</sequence>
<dbReference type="Gene3D" id="3.90.70.130">
    <property type="match status" value="1"/>
</dbReference>
<dbReference type="PANTHER" id="PTHR48153">
    <property type="entry name" value="UFM1-SPECIFIC PROTEASE 2"/>
    <property type="match status" value="1"/>
</dbReference>
<gene>
    <name evidence="8" type="primary">106061470</name>
</gene>
<dbReference type="Pfam" id="PF20908">
    <property type="entry name" value="UfSP2_N"/>
    <property type="match status" value="2"/>
</dbReference>
<evidence type="ECO:0000313" key="8">
    <source>
        <dbReference type="EnsemblMetazoa" id="BGLB005399-PB"/>
    </source>
</evidence>
<dbReference type="GO" id="GO:0071567">
    <property type="term" value="F:deUFMylase activity"/>
    <property type="evidence" value="ECO:0007669"/>
    <property type="project" value="TreeGrafter"/>
</dbReference>
<proteinExistence type="inferred from homology"/>
<feature type="domain" description="UFSP1/2/DUB catalytic" evidence="6">
    <location>
        <begin position="444"/>
        <end position="627"/>
    </location>
</feature>
<dbReference type="OrthoDB" id="417506at2759"/>
<evidence type="ECO:0000256" key="5">
    <source>
        <dbReference type="ARBA" id="ARBA00022807"/>
    </source>
</evidence>
<feature type="domain" description="UFSP2 second" evidence="7">
    <location>
        <begin position="357"/>
        <end position="414"/>
    </location>
</feature>
<evidence type="ECO:0000313" key="9">
    <source>
        <dbReference type="Proteomes" id="UP000076420"/>
    </source>
</evidence>
<dbReference type="FunFam" id="3.90.70.130:FF:000001">
    <property type="entry name" value="Probable Ufm1-specific protease 2"/>
    <property type="match status" value="1"/>
</dbReference>
<protein>
    <recommendedName>
        <fullName evidence="10">Ufm1-specific protease 2</fullName>
    </recommendedName>
</protein>
<dbReference type="RefSeq" id="XP_013075083.2">
    <property type="nucleotide sequence ID" value="XM_013219629.2"/>
</dbReference>
<organism evidence="8 9">
    <name type="scientific">Biomphalaria glabrata</name>
    <name type="common">Bloodfluke planorb</name>
    <name type="synonym">Freshwater snail</name>
    <dbReference type="NCBI Taxonomy" id="6526"/>
    <lineage>
        <taxon>Eukaryota</taxon>
        <taxon>Metazoa</taxon>
        <taxon>Spiralia</taxon>
        <taxon>Lophotrochozoa</taxon>
        <taxon>Mollusca</taxon>
        <taxon>Gastropoda</taxon>
        <taxon>Heterobranchia</taxon>
        <taxon>Euthyneura</taxon>
        <taxon>Panpulmonata</taxon>
        <taxon>Hygrophila</taxon>
        <taxon>Lymnaeoidea</taxon>
        <taxon>Planorbidae</taxon>
        <taxon>Biomphalaria</taxon>
    </lineage>
</organism>
<keyword evidence="3" id="KW-0833">Ubl conjugation pathway</keyword>
<comment type="similarity">
    <text evidence="1">Belongs to the peptidase C78 family.</text>
</comment>
<dbReference type="GO" id="GO:0005783">
    <property type="term" value="C:endoplasmic reticulum"/>
    <property type="evidence" value="ECO:0007669"/>
    <property type="project" value="TreeGrafter"/>
</dbReference>
<keyword evidence="5" id="KW-0788">Thiol protease</keyword>
<dbReference type="STRING" id="6526.A0A2C9JNQ9"/>
<reference evidence="8" key="1">
    <citation type="submission" date="2020-05" db="UniProtKB">
        <authorList>
            <consortium name="EnsemblMetazoa"/>
        </authorList>
    </citation>
    <scope>IDENTIFICATION</scope>
    <source>
        <strain evidence="8">BB02</strain>
    </source>
</reference>
<keyword evidence="2" id="KW-0645">Protease</keyword>
<accession>A0A2C9JNQ9</accession>
<evidence type="ECO:0008006" key="10">
    <source>
        <dbReference type="Google" id="ProtNLM"/>
    </source>
</evidence>
<dbReference type="InterPro" id="IPR012462">
    <property type="entry name" value="UFSP1/2_DUB_cat"/>
</dbReference>
<keyword evidence="4" id="KW-0378">Hydrolase</keyword>
<dbReference type="Pfam" id="PF07910">
    <property type="entry name" value="Peptidase_C78"/>
    <property type="match status" value="1"/>
</dbReference>
<dbReference type="EnsemblMetazoa" id="BGLB005399-RB">
    <property type="protein sequence ID" value="BGLB005399-PB"/>
    <property type="gene ID" value="BGLB005399"/>
</dbReference>
<evidence type="ECO:0000259" key="6">
    <source>
        <dbReference type="Pfam" id="PF07910"/>
    </source>
</evidence>
<dbReference type="VEuPathDB" id="VectorBase:BGLB005399"/>
<dbReference type="GO" id="GO:0006508">
    <property type="term" value="P:proteolysis"/>
    <property type="evidence" value="ECO:0007669"/>
    <property type="project" value="UniProtKB-KW"/>
</dbReference>
<dbReference type="PANTHER" id="PTHR48153:SF2">
    <property type="entry name" value="UFM1-SPECIFIC PROTEASE 2"/>
    <property type="match status" value="1"/>
</dbReference>
<evidence type="ECO:0000256" key="2">
    <source>
        <dbReference type="ARBA" id="ARBA00022670"/>
    </source>
</evidence>
<evidence type="ECO:0000259" key="7">
    <source>
        <dbReference type="Pfam" id="PF20908"/>
    </source>
</evidence>
<feature type="domain" description="UFSP2 second" evidence="7">
    <location>
        <begin position="227"/>
        <end position="334"/>
    </location>
</feature>
<evidence type="ECO:0000256" key="3">
    <source>
        <dbReference type="ARBA" id="ARBA00022786"/>
    </source>
</evidence>
<dbReference type="InterPro" id="IPR049387">
    <property type="entry name" value="UFSP2-like_2nd"/>
</dbReference>
<dbReference type="GO" id="GO:0005634">
    <property type="term" value="C:nucleus"/>
    <property type="evidence" value="ECO:0007669"/>
    <property type="project" value="TreeGrafter"/>
</dbReference>
<evidence type="ECO:0000256" key="1">
    <source>
        <dbReference type="ARBA" id="ARBA00008552"/>
    </source>
</evidence>